<proteinExistence type="predicted"/>
<sequence length="164" mass="18542">MMEESGMWNWKMIHDENDFIMYCDIENVAGSEEDEQGSFPVGECYQALPEKIIVWVSIGIKNKEVLARYIARRREAGLSATGYESYAHSLGLVELDFPSRLYRVIPAMDFDDKDNQLGTSSLVAEGEPLLKGLKGDWSPVDSSDTNDAIKAVFKFFYPPDAEDR</sequence>
<protein>
    <submittedName>
        <fullName evidence="1">Uncharacterized protein</fullName>
    </submittedName>
</protein>
<organism evidence="1 2">
    <name type="scientific">Syntrophorhabdus aromaticivorans</name>
    <dbReference type="NCBI Taxonomy" id="328301"/>
    <lineage>
        <taxon>Bacteria</taxon>
        <taxon>Pseudomonadati</taxon>
        <taxon>Thermodesulfobacteriota</taxon>
        <taxon>Syntrophorhabdia</taxon>
        <taxon>Syntrophorhabdales</taxon>
        <taxon>Syntrophorhabdaceae</taxon>
        <taxon>Syntrophorhabdus</taxon>
    </lineage>
</organism>
<dbReference type="Proteomes" id="UP000777265">
    <property type="component" value="Unassembled WGS sequence"/>
</dbReference>
<dbReference type="EMBL" id="JAAYEE010000094">
    <property type="protein sequence ID" value="NLW34893.1"/>
    <property type="molecule type" value="Genomic_DNA"/>
</dbReference>
<gene>
    <name evidence="1" type="ORF">GXY80_05340</name>
</gene>
<accession>A0A971S078</accession>
<name>A0A971S078_9BACT</name>
<evidence type="ECO:0000313" key="2">
    <source>
        <dbReference type="Proteomes" id="UP000777265"/>
    </source>
</evidence>
<comment type="caution">
    <text evidence="1">The sequence shown here is derived from an EMBL/GenBank/DDBJ whole genome shotgun (WGS) entry which is preliminary data.</text>
</comment>
<dbReference type="AlphaFoldDB" id="A0A971S078"/>
<reference evidence="1" key="2">
    <citation type="submission" date="2020-01" db="EMBL/GenBank/DDBJ databases">
        <authorList>
            <person name="Campanaro S."/>
        </authorList>
    </citation>
    <scope>NUCLEOTIDE SEQUENCE</scope>
    <source>
        <strain evidence="1">AS06rmzACSIP_7</strain>
    </source>
</reference>
<evidence type="ECO:0000313" key="1">
    <source>
        <dbReference type="EMBL" id="NLW34893.1"/>
    </source>
</evidence>
<reference evidence="1" key="1">
    <citation type="journal article" date="2020" name="Biotechnol. Biofuels">
        <title>New insights from the biogas microbiome by comprehensive genome-resolved metagenomics of nearly 1600 species originating from multiple anaerobic digesters.</title>
        <authorList>
            <person name="Campanaro S."/>
            <person name="Treu L."/>
            <person name="Rodriguez-R L.M."/>
            <person name="Kovalovszki A."/>
            <person name="Ziels R.M."/>
            <person name="Maus I."/>
            <person name="Zhu X."/>
            <person name="Kougias P.G."/>
            <person name="Basile A."/>
            <person name="Luo G."/>
            <person name="Schluter A."/>
            <person name="Konstantinidis K.T."/>
            <person name="Angelidaki I."/>
        </authorList>
    </citation>
    <scope>NUCLEOTIDE SEQUENCE</scope>
    <source>
        <strain evidence="1">AS06rmzACSIP_7</strain>
    </source>
</reference>